<name>A0ABQ5GGP0_9ASTR</name>
<keyword evidence="2" id="KW-1185">Reference proteome</keyword>
<comment type="caution">
    <text evidence="1">The sequence shown here is derived from an EMBL/GenBank/DDBJ whole genome shotgun (WGS) entry which is preliminary data.</text>
</comment>
<proteinExistence type="predicted"/>
<gene>
    <name evidence="1" type="ORF">Tco_1041386</name>
</gene>
<organism evidence="1 2">
    <name type="scientific">Tanacetum coccineum</name>
    <dbReference type="NCBI Taxonomy" id="301880"/>
    <lineage>
        <taxon>Eukaryota</taxon>
        <taxon>Viridiplantae</taxon>
        <taxon>Streptophyta</taxon>
        <taxon>Embryophyta</taxon>
        <taxon>Tracheophyta</taxon>
        <taxon>Spermatophyta</taxon>
        <taxon>Magnoliopsida</taxon>
        <taxon>eudicotyledons</taxon>
        <taxon>Gunneridae</taxon>
        <taxon>Pentapetalae</taxon>
        <taxon>asterids</taxon>
        <taxon>campanulids</taxon>
        <taxon>Asterales</taxon>
        <taxon>Asteraceae</taxon>
        <taxon>Asteroideae</taxon>
        <taxon>Anthemideae</taxon>
        <taxon>Anthemidinae</taxon>
        <taxon>Tanacetum</taxon>
    </lineage>
</organism>
<dbReference type="EMBL" id="BQNB010018459">
    <property type="protein sequence ID" value="GJT74661.1"/>
    <property type="molecule type" value="Genomic_DNA"/>
</dbReference>
<evidence type="ECO:0000313" key="2">
    <source>
        <dbReference type="Proteomes" id="UP001151760"/>
    </source>
</evidence>
<dbReference type="Proteomes" id="UP001151760">
    <property type="component" value="Unassembled WGS sequence"/>
</dbReference>
<evidence type="ECO:0000313" key="1">
    <source>
        <dbReference type="EMBL" id="GJT74661.1"/>
    </source>
</evidence>
<reference evidence="1" key="1">
    <citation type="journal article" date="2022" name="Int. J. Mol. Sci.">
        <title>Draft Genome of Tanacetum Coccineum: Genomic Comparison of Closely Related Tanacetum-Family Plants.</title>
        <authorList>
            <person name="Yamashiro T."/>
            <person name="Shiraishi A."/>
            <person name="Nakayama K."/>
            <person name="Satake H."/>
        </authorList>
    </citation>
    <scope>NUCLEOTIDE SEQUENCE</scope>
</reference>
<sequence>MENAYAESNPTEPIIDDDINIKLSKEFLIELKNNEYHSMFDEDVVDHIAKTMVDKRGEGKITTWEELVEKFFCKFYPESHDGEDEMLDEGNNLGIDPLEFISRVNSSFKNHMKVDGRTKKVLFHSWMNGSWNKRRMDDSILNNNEWKKSDYGSPFNTATDSFFKAYDEHDIEEGNELRQMRRKDNNKNDEQPNKKVCKTEKFEDIKYSLGPNEEYIAIKRCEYNAWERNEDSMSQIYQDFFRKRTTYGR</sequence>
<reference evidence="1" key="2">
    <citation type="submission" date="2022-01" db="EMBL/GenBank/DDBJ databases">
        <authorList>
            <person name="Yamashiro T."/>
            <person name="Shiraishi A."/>
            <person name="Satake H."/>
            <person name="Nakayama K."/>
        </authorList>
    </citation>
    <scope>NUCLEOTIDE SEQUENCE</scope>
</reference>
<accession>A0ABQ5GGP0</accession>
<protein>
    <submittedName>
        <fullName evidence="1">Uncharacterized protein</fullName>
    </submittedName>
</protein>